<organism evidence="1 2">
    <name type="scientific">Dendrolimus kikuchii</name>
    <dbReference type="NCBI Taxonomy" id="765133"/>
    <lineage>
        <taxon>Eukaryota</taxon>
        <taxon>Metazoa</taxon>
        <taxon>Ecdysozoa</taxon>
        <taxon>Arthropoda</taxon>
        <taxon>Hexapoda</taxon>
        <taxon>Insecta</taxon>
        <taxon>Pterygota</taxon>
        <taxon>Neoptera</taxon>
        <taxon>Endopterygota</taxon>
        <taxon>Lepidoptera</taxon>
        <taxon>Glossata</taxon>
        <taxon>Ditrysia</taxon>
        <taxon>Bombycoidea</taxon>
        <taxon>Lasiocampidae</taxon>
        <taxon>Dendrolimus</taxon>
    </lineage>
</organism>
<evidence type="ECO:0000313" key="1">
    <source>
        <dbReference type="EMBL" id="KAJ0184042.1"/>
    </source>
</evidence>
<sequence>MADKDKNKGTKGKEEKKGHDAGAFLKDFLAGGISAAVSKTTVAPIERVKLILQVQHVNKQIPEDKRYKGIVDAFIRIPKEQGITSLWRGNMANVIRYFPTQALNFAFKDVYKGIFLAGIDKNKQFWRYFAGNLASGGAAGATSMCFVYPLDFARTRLAADVGKGKAKEFNGLMHCITKTLKSDGPIGLYRGFTVSVQGIIIYRATYFGFFDTARDMLPDPKKTPLVVMWLIAQTVTTVAGITSYPLDTVRRRMMMQSGRPVNERIYKSTAHCWATILKTEGIGAFFKGAFSNVLRGTGAAFVLVLYDEIKKVL</sequence>
<accession>A0ACC1DKN2</accession>
<comment type="caution">
    <text evidence="1">The sequence shown here is derived from an EMBL/GenBank/DDBJ whole genome shotgun (WGS) entry which is preliminary data.</text>
</comment>
<dbReference type="EMBL" id="CM034387">
    <property type="protein sequence ID" value="KAJ0184042.1"/>
    <property type="molecule type" value="Genomic_DNA"/>
</dbReference>
<proteinExistence type="predicted"/>
<gene>
    <name evidence="1" type="ORF">K1T71_000465</name>
</gene>
<keyword evidence="2" id="KW-1185">Reference proteome</keyword>
<reference evidence="1 2" key="1">
    <citation type="journal article" date="2021" name="Front. Genet.">
        <title>Chromosome-Level Genome Assembly Reveals Significant Gene Expansion in the Toll and IMD Signaling Pathways of Dendrolimus kikuchii.</title>
        <authorList>
            <person name="Zhou J."/>
            <person name="Wu P."/>
            <person name="Xiong Z."/>
            <person name="Liu N."/>
            <person name="Zhao N."/>
            <person name="Ji M."/>
            <person name="Qiu Y."/>
            <person name="Yang B."/>
        </authorList>
    </citation>
    <scope>NUCLEOTIDE SEQUENCE [LARGE SCALE GENOMIC DNA]</scope>
    <source>
        <strain evidence="1">Ann1</strain>
    </source>
</reference>
<dbReference type="Proteomes" id="UP000824533">
    <property type="component" value="Linkage Group LG01"/>
</dbReference>
<evidence type="ECO:0000313" key="2">
    <source>
        <dbReference type="Proteomes" id="UP000824533"/>
    </source>
</evidence>
<protein>
    <submittedName>
        <fullName evidence="1">Uncharacterized protein</fullName>
    </submittedName>
</protein>
<name>A0ACC1DKN2_9NEOP</name>